<proteinExistence type="predicted"/>
<comment type="caution">
    <text evidence="1">The sequence shown here is derived from an EMBL/GenBank/DDBJ whole genome shotgun (WGS) entry which is preliminary data.</text>
</comment>
<accession>A0AA94HJW8</accession>
<dbReference type="EMBL" id="FOZN01000001">
    <property type="protein sequence ID" value="SFR97758.1"/>
    <property type="molecule type" value="Genomic_DNA"/>
</dbReference>
<dbReference type="AlphaFoldDB" id="A0AA94HJW8"/>
<dbReference type="Proteomes" id="UP000198506">
    <property type="component" value="Unassembled WGS sequence"/>
</dbReference>
<evidence type="ECO:0000313" key="1">
    <source>
        <dbReference type="EMBL" id="SFR97758.1"/>
    </source>
</evidence>
<evidence type="ECO:0000313" key="2">
    <source>
        <dbReference type="Proteomes" id="UP000198506"/>
    </source>
</evidence>
<keyword evidence="2" id="KW-1185">Reference proteome</keyword>
<name>A0AA94HJW8_9MICO</name>
<organism evidence="1 2">
    <name type="scientific">Agrococcus baldri</name>
    <dbReference type="NCBI Taxonomy" id="153730"/>
    <lineage>
        <taxon>Bacteria</taxon>
        <taxon>Bacillati</taxon>
        <taxon>Actinomycetota</taxon>
        <taxon>Actinomycetes</taxon>
        <taxon>Micrococcales</taxon>
        <taxon>Microbacteriaceae</taxon>
        <taxon>Agrococcus</taxon>
    </lineage>
</organism>
<protein>
    <submittedName>
        <fullName evidence="1">Uncharacterized protein</fullName>
    </submittedName>
</protein>
<reference evidence="1 2" key="1">
    <citation type="submission" date="2016-10" db="EMBL/GenBank/DDBJ databases">
        <authorList>
            <person name="Varghese N."/>
            <person name="Submissions S."/>
        </authorList>
    </citation>
    <scope>NUCLEOTIDE SEQUENCE [LARGE SCALE GENOMIC DNA]</scope>
    <source>
        <strain evidence="1 2">IAM 15147</strain>
    </source>
</reference>
<gene>
    <name evidence="1" type="ORF">SAMN04487783_0139</name>
</gene>
<sequence>MTTQTLNVRFRPQSLTLAAIVIAAFVVGFVVSFAPAAAHAGVSTGGTGAFSWSGSYRNNATVATYPSTHQANAFTDTWPNGHTAPAGWVGSRGRLFNASTGALRCEGSNQYNPSALPSGSHQVGVSCVIYQAGTWYSYGVSRAYNGSSWTNRYTFASGNQNS</sequence>